<reference evidence="2 3" key="1">
    <citation type="journal article" date="2019" name="Int. J. Syst. Evol. Microbiol.">
        <title>The Global Catalogue of Microorganisms (GCM) 10K type strain sequencing project: providing services to taxonomists for standard genome sequencing and annotation.</title>
        <authorList>
            <consortium name="The Broad Institute Genomics Platform"/>
            <consortium name="The Broad Institute Genome Sequencing Center for Infectious Disease"/>
            <person name="Wu L."/>
            <person name="Ma J."/>
        </authorList>
    </citation>
    <scope>NUCLEOTIDE SEQUENCE [LARGE SCALE GENOMIC DNA]</scope>
    <source>
        <strain evidence="2 3">JCM 15608</strain>
    </source>
</reference>
<sequence>MPNKNTEKSNGAMKKPVHPVADQFADSLHSTVDSIHGTAASTEETLRAKSTQSSEAMKAQTRLLRSKWNQSPVKKYAHENPVKTAGIAFTAGMLLTMFLRKK</sequence>
<organism evidence="2 3">
    <name type="scientific">Colwellia asteriadis</name>
    <dbReference type="NCBI Taxonomy" id="517723"/>
    <lineage>
        <taxon>Bacteria</taxon>
        <taxon>Pseudomonadati</taxon>
        <taxon>Pseudomonadota</taxon>
        <taxon>Gammaproteobacteria</taxon>
        <taxon>Alteromonadales</taxon>
        <taxon>Colwelliaceae</taxon>
        <taxon>Colwellia</taxon>
    </lineage>
</organism>
<comment type="caution">
    <text evidence="2">The sequence shown here is derived from an EMBL/GenBank/DDBJ whole genome shotgun (WGS) entry which is preliminary data.</text>
</comment>
<name>A0ABN1L725_9GAMM</name>
<dbReference type="Proteomes" id="UP001500021">
    <property type="component" value="Unassembled WGS sequence"/>
</dbReference>
<evidence type="ECO:0008006" key="4">
    <source>
        <dbReference type="Google" id="ProtNLM"/>
    </source>
</evidence>
<evidence type="ECO:0000313" key="2">
    <source>
        <dbReference type="EMBL" id="GAA0817446.1"/>
    </source>
</evidence>
<feature type="region of interest" description="Disordered" evidence="1">
    <location>
        <begin position="35"/>
        <end position="56"/>
    </location>
</feature>
<dbReference type="RefSeq" id="WP_215978915.1">
    <property type="nucleotide sequence ID" value="NZ_BAAAFA010000006.1"/>
</dbReference>
<proteinExistence type="predicted"/>
<accession>A0ABN1L725</accession>
<dbReference type="EMBL" id="BAAAFA010000006">
    <property type="protein sequence ID" value="GAA0817446.1"/>
    <property type="molecule type" value="Genomic_DNA"/>
</dbReference>
<keyword evidence="3" id="KW-1185">Reference proteome</keyword>
<protein>
    <recommendedName>
        <fullName evidence="4">DUF883 domain-containing protein</fullName>
    </recommendedName>
</protein>
<gene>
    <name evidence="2" type="ORF">GCM10009111_18670</name>
</gene>
<feature type="compositionally biased region" description="Polar residues" evidence="1">
    <location>
        <begin position="35"/>
        <end position="55"/>
    </location>
</feature>
<evidence type="ECO:0000313" key="3">
    <source>
        <dbReference type="Proteomes" id="UP001500021"/>
    </source>
</evidence>
<evidence type="ECO:0000256" key="1">
    <source>
        <dbReference type="SAM" id="MobiDB-lite"/>
    </source>
</evidence>